<comment type="caution">
    <text evidence="2">The sequence shown here is derived from an EMBL/GenBank/DDBJ whole genome shotgun (WGS) entry which is preliminary data.</text>
</comment>
<dbReference type="EMBL" id="BMAV01012173">
    <property type="protein sequence ID" value="GFY58595.1"/>
    <property type="molecule type" value="Genomic_DNA"/>
</dbReference>
<reference evidence="2" key="1">
    <citation type="submission" date="2020-08" db="EMBL/GenBank/DDBJ databases">
        <title>Multicomponent nature underlies the extraordinary mechanical properties of spider dragline silk.</title>
        <authorList>
            <person name="Kono N."/>
            <person name="Nakamura H."/>
            <person name="Mori M."/>
            <person name="Yoshida Y."/>
            <person name="Ohtoshi R."/>
            <person name="Malay A.D."/>
            <person name="Moran D.A.P."/>
            <person name="Tomita M."/>
            <person name="Numata K."/>
            <person name="Arakawa K."/>
        </authorList>
    </citation>
    <scope>NUCLEOTIDE SEQUENCE</scope>
</reference>
<protein>
    <recommendedName>
        <fullName evidence="1">Reverse transcriptase domain-containing protein</fullName>
    </recommendedName>
</protein>
<accession>A0A8X6XRK8</accession>
<name>A0A8X6XRK8_9ARAC</name>
<sequence>MPPLPGNSSVTLGLPQGAVLSCLLFSITIDDIEIAIQKVPGLSCLFFTNDVIIWAPGSNIRSLEDVLNISLLNFATWNNTNKREVTVEKTVSQLFTLSTKQHVFNPKCKGPS</sequence>
<feature type="domain" description="Reverse transcriptase" evidence="1">
    <location>
        <begin position="1"/>
        <end position="99"/>
    </location>
</feature>
<keyword evidence="3" id="KW-1185">Reference proteome</keyword>
<dbReference type="OrthoDB" id="6507858at2759"/>
<proteinExistence type="predicted"/>
<evidence type="ECO:0000313" key="3">
    <source>
        <dbReference type="Proteomes" id="UP000886998"/>
    </source>
</evidence>
<dbReference type="InterPro" id="IPR000477">
    <property type="entry name" value="RT_dom"/>
</dbReference>
<evidence type="ECO:0000259" key="1">
    <source>
        <dbReference type="PROSITE" id="PS50878"/>
    </source>
</evidence>
<dbReference type="AlphaFoldDB" id="A0A8X6XRK8"/>
<organism evidence="2 3">
    <name type="scientific">Trichonephila inaurata madagascariensis</name>
    <dbReference type="NCBI Taxonomy" id="2747483"/>
    <lineage>
        <taxon>Eukaryota</taxon>
        <taxon>Metazoa</taxon>
        <taxon>Ecdysozoa</taxon>
        <taxon>Arthropoda</taxon>
        <taxon>Chelicerata</taxon>
        <taxon>Arachnida</taxon>
        <taxon>Araneae</taxon>
        <taxon>Araneomorphae</taxon>
        <taxon>Entelegynae</taxon>
        <taxon>Araneoidea</taxon>
        <taxon>Nephilidae</taxon>
        <taxon>Trichonephila</taxon>
        <taxon>Trichonephila inaurata</taxon>
    </lineage>
</organism>
<dbReference type="PROSITE" id="PS50878">
    <property type="entry name" value="RT_POL"/>
    <property type="match status" value="1"/>
</dbReference>
<gene>
    <name evidence="2" type="ORF">TNIN_17231</name>
</gene>
<dbReference type="Proteomes" id="UP000886998">
    <property type="component" value="Unassembled WGS sequence"/>
</dbReference>
<evidence type="ECO:0000313" key="2">
    <source>
        <dbReference type="EMBL" id="GFY58595.1"/>
    </source>
</evidence>